<keyword evidence="1" id="KW-0472">Membrane</keyword>
<evidence type="ECO:0000313" key="2">
    <source>
        <dbReference type="Proteomes" id="UP000093561"/>
    </source>
</evidence>
<evidence type="ECO:0000256" key="1">
    <source>
        <dbReference type="SAM" id="Phobius"/>
    </source>
</evidence>
<dbReference type="WBParaSite" id="mrna-Wban_02317">
    <property type="protein sequence ID" value="mrna-Wban_02317"/>
    <property type="gene ID" value="Wban_02317"/>
</dbReference>
<proteinExistence type="predicted"/>
<dbReference type="Proteomes" id="UP000093561">
    <property type="component" value="Unassembled WGS sequence"/>
</dbReference>
<feature type="transmembrane region" description="Helical" evidence="1">
    <location>
        <begin position="12"/>
        <end position="34"/>
    </location>
</feature>
<protein>
    <submittedName>
        <fullName evidence="3">Uncharacterized protein</fullName>
    </submittedName>
</protein>
<organism evidence="2 3">
    <name type="scientific">Wuchereria bancrofti</name>
    <dbReference type="NCBI Taxonomy" id="6293"/>
    <lineage>
        <taxon>Eukaryota</taxon>
        <taxon>Metazoa</taxon>
        <taxon>Ecdysozoa</taxon>
        <taxon>Nematoda</taxon>
        <taxon>Chromadorea</taxon>
        <taxon>Rhabditida</taxon>
        <taxon>Spirurina</taxon>
        <taxon>Spiruromorpha</taxon>
        <taxon>Filarioidea</taxon>
        <taxon>Onchocercidae</taxon>
        <taxon>Wuchereria</taxon>
    </lineage>
</organism>
<reference evidence="2" key="1">
    <citation type="submission" date="2015-03" db="EMBL/GenBank/DDBJ databases">
        <title>Wuchereria bancrofti Genome Sequencing Papua New Guinea Strain.</title>
        <authorList>
            <person name="Small S.T."/>
            <person name="Serre D."/>
            <person name="Zimmerman P.A."/>
        </authorList>
    </citation>
    <scope>NUCLEOTIDE SEQUENCE [LARGE SCALE GENOMIC DNA]</scope>
    <source>
        <strain evidence="2">pt0022</strain>
    </source>
</reference>
<evidence type="ECO:0000313" key="3">
    <source>
        <dbReference type="WBParaSite" id="mrna-Wban_02317"/>
    </source>
</evidence>
<name>A0AAF5PL76_WUCBA</name>
<reference evidence="3" key="3">
    <citation type="submission" date="2024-02" db="UniProtKB">
        <authorList>
            <consortium name="WormBaseParasite"/>
        </authorList>
    </citation>
    <scope>IDENTIFICATION</scope>
    <source>
        <strain evidence="3">pt0022</strain>
    </source>
</reference>
<sequence>MEKGIAPSPKLIPLFILNFMRFQYLLILSLSLLITVKCCLPKWQTTDKTTLVCKIALDCPQNKPHVCLNGICIDYNVIAHRKTAKIGGKATGVCSTFLDCSPGLICSNGQCIKE</sequence>
<reference evidence="2" key="2">
    <citation type="journal article" date="2016" name="Mol. Ecol.">
        <title>Population genomics of the filarial nematode parasite Wuchereria bancrofti from mosquitoes.</title>
        <authorList>
            <person name="Small S.T."/>
            <person name="Reimer L.J."/>
            <person name="Tisch D.J."/>
            <person name="King C.L."/>
            <person name="Christensen B.M."/>
            <person name="Siba P.M."/>
            <person name="Kazura J.W."/>
            <person name="Serre D."/>
            <person name="Zimmerman P.A."/>
        </authorList>
    </citation>
    <scope>NUCLEOTIDE SEQUENCE</scope>
    <source>
        <strain evidence="2">pt0022</strain>
    </source>
</reference>
<keyword evidence="1" id="KW-0812">Transmembrane</keyword>
<keyword evidence="1" id="KW-1133">Transmembrane helix</keyword>
<accession>A0AAF5PL76</accession>
<dbReference type="AlphaFoldDB" id="A0AAF5PL76"/>